<keyword evidence="4 14" id="KW-1003">Cell membrane</keyword>
<keyword evidence="7 14" id="KW-1133">Transmembrane helix</keyword>
<evidence type="ECO:0000256" key="11">
    <source>
        <dbReference type="ARBA" id="ARBA00040810"/>
    </source>
</evidence>
<evidence type="ECO:0000256" key="5">
    <source>
        <dbReference type="ARBA" id="ARBA00022679"/>
    </source>
</evidence>
<evidence type="ECO:0000256" key="14">
    <source>
        <dbReference type="HAMAP-Rule" id="MF_00154"/>
    </source>
</evidence>
<evidence type="ECO:0000256" key="3">
    <source>
        <dbReference type="ARBA" id="ARBA00012292"/>
    </source>
</evidence>
<gene>
    <name evidence="14" type="primary">ctaB</name>
    <name evidence="15" type="ORF">MUB46_00610</name>
</gene>
<protein>
    <recommendedName>
        <fullName evidence="11 14">Protoheme IX farnesyltransferase</fullName>
        <ecNumber evidence="3 14">2.5.1.141</ecNumber>
    </recommendedName>
    <alternativeName>
        <fullName evidence="12 14">Heme B farnesyltransferase</fullName>
    </alternativeName>
    <alternativeName>
        <fullName evidence="10 14">Heme O synthase</fullName>
    </alternativeName>
</protein>
<comment type="similarity">
    <text evidence="14">Belongs to the UbiA prenyltransferase family. Protoheme IX farnesyltransferase subfamily.</text>
</comment>
<keyword evidence="6 14" id="KW-0812">Transmembrane</keyword>
<evidence type="ECO:0000256" key="7">
    <source>
        <dbReference type="ARBA" id="ARBA00022989"/>
    </source>
</evidence>
<dbReference type="PANTHER" id="PTHR43448:SF7">
    <property type="entry name" value="4-HYDROXYBENZOATE SOLANESYLTRANSFERASE"/>
    <property type="match status" value="1"/>
</dbReference>
<dbReference type="NCBIfam" id="NF003349">
    <property type="entry name" value="PRK04375.1-2"/>
    <property type="match status" value="1"/>
</dbReference>
<dbReference type="Gene3D" id="1.10.357.140">
    <property type="entry name" value="UbiA prenyltransferase"/>
    <property type="match status" value="1"/>
</dbReference>
<proteinExistence type="inferred from homology"/>
<feature type="transmembrane region" description="Helical" evidence="14">
    <location>
        <begin position="92"/>
        <end position="112"/>
    </location>
</feature>
<dbReference type="PANTHER" id="PTHR43448">
    <property type="entry name" value="PROTOHEME IX FARNESYLTRANSFERASE, MITOCHONDRIAL"/>
    <property type="match status" value="1"/>
</dbReference>
<dbReference type="EMBL" id="JALIDZ010000001">
    <property type="protein sequence ID" value="MCT8970350.1"/>
    <property type="molecule type" value="Genomic_DNA"/>
</dbReference>
<dbReference type="GO" id="GO:0048034">
    <property type="term" value="P:heme O biosynthetic process"/>
    <property type="evidence" value="ECO:0007669"/>
    <property type="project" value="UniProtKB-UniRule"/>
</dbReference>
<evidence type="ECO:0000256" key="9">
    <source>
        <dbReference type="ARBA" id="ARBA00023136"/>
    </source>
</evidence>
<dbReference type="AlphaFoldDB" id="A0AAW5QQV2"/>
<evidence type="ECO:0000256" key="2">
    <source>
        <dbReference type="ARBA" id="ARBA00004919"/>
    </source>
</evidence>
<comment type="catalytic activity">
    <reaction evidence="13 14">
        <text>heme b + (2E,6E)-farnesyl diphosphate + H2O = Fe(II)-heme o + diphosphate</text>
        <dbReference type="Rhea" id="RHEA:28070"/>
        <dbReference type="ChEBI" id="CHEBI:15377"/>
        <dbReference type="ChEBI" id="CHEBI:33019"/>
        <dbReference type="ChEBI" id="CHEBI:60344"/>
        <dbReference type="ChEBI" id="CHEBI:60530"/>
        <dbReference type="ChEBI" id="CHEBI:175763"/>
        <dbReference type="EC" id="2.5.1.141"/>
    </reaction>
</comment>
<feature type="transmembrane region" description="Helical" evidence="14">
    <location>
        <begin position="118"/>
        <end position="138"/>
    </location>
</feature>
<dbReference type="CDD" id="cd13957">
    <property type="entry name" value="PT_UbiA_Cox10"/>
    <property type="match status" value="1"/>
</dbReference>
<comment type="function">
    <text evidence="14">Converts heme B (protoheme IX) to heme O by substitution of the vinyl group on carbon 2 of heme B porphyrin ring with a hydroxyethyl farnesyl side group.</text>
</comment>
<dbReference type="InterPro" id="IPR030470">
    <property type="entry name" value="UbiA_prenylTrfase_CS"/>
</dbReference>
<evidence type="ECO:0000256" key="4">
    <source>
        <dbReference type="ARBA" id="ARBA00022475"/>
    </source>
</evidence>
<comment type="caution">
    <text evidence="15">The sequence shown here is derived from an EMBL/GenBank/DDBJ whole genome shotgun (WGS) entry which is preliminary data.</text>
</comment>
<dbReference type="InterPro" id="IPR044878">
    <property type="entry name" value="UbiA_sf"/>
</dbReference>
<evidence type="ECO:0000256" key="13">
    <source>
        <dbReference type="ARBA" id="ARBA00047690"/>
    </source>
</evidence>
<dbReference type="Pfam" id="PF01040">
    <property type="entry name" value="UbiA"/>
    <property type="match status" value="1"/>
</dbReference>
<name>A0AAW5QQV2_9HYPH</name>
<feature type="transmembrane region" description="Helical" evidence="14">
    <location>
        <begin position="145"/>
        <end position="165"/>
    </location>
</feature>
<comment type="subcellular location">
    <subcellularLocation>
        <location evidence="1 14">Cell membrane</location>
        <topology evidence="1 14">Multi-pass membrane protein</topology>
    </subcellularLocation>
</comment>
<accession>A0AAW5QQV2</accession>
<feature type="transmembrane region" description="Helical" evidence="14">
    <location>
        <begin position="49"/>
        <end position="71"/>
    </location>
</feature>
<dbReference type="InterPro" id="IPR006369">
    <property type="entry name" value="Protohaem_IX_farnesylTrfase"/>
</dbReference>
<reference evidence="15 16" key="1">
    <citation type="submission" date="2022-04" db="EMBL/GenBank/DDBJ databases">
        <authorList>
            <person name="Ye Y.-Q."/>
            <person name="Du Z.-J."/>
        </authorList>
    </citation>
    <scope>NUCLEOTIDE SEQUENCE [LARGE SCALE GENOMIC DNA]</scope>
    <source>
        <strain evidence="15 16">A6E488</strain>
    </source>
</reference>
<comment type="miscellaneous">
    <text evidence="14">Carbon 2 of the heme B porphyrin ring is defined according to the Fischer nomenclature.</text>
</comment>
<feature type="transmembrane region" description="Helical" evidence="14">
    <location>
        <begin position="243"/>
        <end position="263"/>
    </location>
</feature>
<keyword evidence="5 14" id="KW-0808">Transferase</keyword>
<evidence type="ECO:0000256" key="8">
    <source>
        <dbReference type="ARBA" id="ARBA00023133"/>
    </source>
</evidence>
<keyword evidence="9 14" id="KW-0472">Membrane</keyword>
<evidence type="ECO:0000256" key="6">
    <source>
        <dbReference type="ARBA" id="ARBA00022692"/>
    </source>
</evidence>
<comment type="pathway">
    <text evidence="2 14">Porphyrin-containing compound metabolism; heme O biosynthesis; heme O from protoheme: step 1/1.</text>
</comment>
<dbReference type="GO" id="GO:0005886">
    <property type="term" value="C:plasma membrane"/>
    <property type="evidence" value="ECO:0007669"/>
    <property type="project" value="UniProtKB-SubCell"/>
</dbReference>
<dbReference type="InterPro" id="IPR000537">
    <property type="entry name" value="UbiA_prenyltransferase"/>
</dbReference>
<dbReference type="PROSITE" id="PS00943">
    <property type="entry name" value="UBIA"/>
    <property type="match status" value="1"/>
</dbReference>
<keyword evidence="16" id="KW-1185">Reference proteome</keyword>
<keyword evidence="8 14" id="KW-0350">Heme biosynthesis</keyword>
<sequence length="315" mass="33195">MDTTVDTTLAGNGDVGDFIALLKPRVMSLVVFTAIVALALAPVQLHPVIAVAAILSIAIGAGAAGALNMWYDADIDRVMSRTRGRPIPSGAVNPQEALTFGVILSGFSVVVLGLATNWLAAGLLFFTIFFYAVIYTMWLKRATALNIVIGGAAGSFPPVIAWAAATGTVTLEPIVLFLIIFFWTPPHFWALALVRSGDYARAGVPMLPVVSGIGETRRQIFLYSVLLVPLGVAPAVLGFGGWLYLAVSLGLGIVFLALAWQLWRGPEGAIGPVAKRLFGFSILYLFALFAALLVERVVGLPGTGISAHSFLGISV</sequence>
<dbReference type="Proteomes" id="UP001320898">
    <property type="component" value="Unassembled WGS sequence"/>
</dbReference>
<feature type="transmembrane region" description="Helical" evidence="14">
    <location>
        <begin position="220"/>
        <end position="237"/>
    </location>
</feature>
<dbReference type="GO" id="GO:0008495">
    <property type="term" value="F:protoheme IX farnesyltransferase activity"/>
    <property type="evidence" value="ECO:0007669"/>
    <property type="project" value="UniProtKB-UniRule"/>
</dbReference>
<feature type="transmembrane region" description="Helical" evidence="14">
    <location>
        <begin position="26"/>
        <end position="43"/>
    </location>
</feature>
<dbReference type="EC" id="2.5.1.141" evidence="3 14"/>
<evidence type="ECO:0000256" key="10">
    <source>
        <dbReference type="ARBA" id="ARBA00030253"/>
    </source>
</evidence>
<feature type="transmembrane region" description="Helical" evidence="14">
    <location>
        <begin position="171"/>
        <end position="194"/>
    </location>
</feature>
<evidence type="ECO:0000256" key="1">
    <source>
        <dbReference type="ARBA" id="ARBA00004651"/>
    </source>
</evidence>
<dbReference type="NCBIfam" id="TIGR01473">
    <property type="entry name" value="cyoE_ctaB"/>
    <property type="match status" value="1"/>
</dbReference>
<organism evidence="15 16">
    <name type="scientific">Microbaculum marinisediminis</name>
    <dbReference type="NCBI Taxonomy" id="2931392"/>
    <lineage>
        <taxon>Bacteria</taxon>
        <taxon>Pseudomonadati</taxon>
        <taxon>Pseudomonadota</taxon>
        <taxon>Alphaproteobacteria</taxon>
        <taxon>Hyphomicrobiales</taxon>
        <taxon>Tepidamorphaceae</taxon>
        <taxon>Microbaculum</taxon>
    </lineage>
</organism>
<evidence type="ECO:0000256" key="12">
    <source>
        <dbReference type="ARBA" id="ARBA00042475"/>
    </source>
</evidence>
<feature type="transmembrane region" description="Helical" evidence="14">
    <location>
        <begin position="275"/>
        <end position="294"/>
    </location>
</feature>
<dbReference type="HAMAP" id="MF_00154">
    <property type="entry name" value="CyoE_CtaB"/>
    <property type="match status" value="1"/>
</dbReference>
<evidence type="ECO:0000313" key="15">
    <source>
        <dbReference type="EMBL" id="MCT8970350.1"/>
    </source>
</evidence>
<evidence type="ECO:0000313" key="16">
    <source>
        <dbReference type="Proteomes" id="UP001320898"/>
    </source>
</evidence>